<comment type="subcellular location">
    <subcellularLocation>
        <location evidence="1">Membrane</location>
        <topology evidence="1">Multi-pass membrane protein</topology>
    </subcellularLocation>
</comment>
<feature type="transmembrane region" description="Helical" evidence="6">
    <location>
        <begin position="938"/>
        <end position="962"/>
    </location>
</feature>
<dbReference type="GO" id="GO:0016020">
    <property type="term" value="C:membrane"/>
    <property type="evidence" value="ECO:0007669"/>
    <property type="project" value="UniProtKB-SubCell"/>
</dbReference>
<feature type="transmembrane region" description="Helical" evidence="6">
    <location>
        <begin position="909"/>
        <end position="932"/>
    </location>
</feature>
<sequence length="996" mass="110322">MRTLGYMEEDNINQTLLTKEKSVQENDVEDKEEDENLPLKNRVWRETKTMWVVAGPAIFTRVSTFGINVISQAFIGHIGSTQLAAFSLVFTVLVRFANGILLGMASALETLCGQSYGAKQYHMLGIHLQRSWVVLFFSTLLLIPLCIFTTPILEALGQKDNISEEAGYISLWVIPVLFAFVVSFTCQMYLQAQSKNMIIAYVSAISIAIHILLSWLFTVKFKWGVAGVMVSTIIAYWLPNIGQLLFVLCGGCPGTWTGFSTLAFTDLWDVLKLSLSSGVMLCLELWYNTILVLLTGNMENAEPQHCWVGNDDIPWFPGCSKKIRCCTDVWLKCSSVRVSNELGRGSAKAAKFSVKVIVSISFAIGFVLFLLFLFLRERLAYIFTNDEEVATMVSNLSPLLAFSILLNSVQPVLSGVALGAGWQSTVAYVNLASYYLIGIPVGVVLGYPLKLQLEGVWIGMLFGTLVQTVVLLILTYKTDWDKQIFEEGLEYLGYTNMEEDITNNLLIREASAQGNRVDDKDEDLPLKTRVWNENKKLWVVAGPAIFTRVSTFGTNIVSQAFIGHIGSTELAAFSLVFTVLVRFANGLLLGMASALETVCGQSYGAKQYHMLGVHLQRSWIVLFVSTLFLIPICIFATPILEALGQKDNIAEEAGYISLWVIPVLFAFVVSFTCQMYLQSQSKNMIIAYVSAVSIAIHILLSWLLTVKFKFGVAGAMGSTVIAYWLPNVCQLLFVLCGGCPDTWTGFSTLAFKDLWNVVKLSLSSGVMLCLELWYNTILVLLTGNMEDAEPSSFRFYVDISSVISHFFKLLSIFLRFLFILMCSTTNMSSLNINGWEMMIALGFLATASVRVSNELGRGSAKAAKFSVVVIVLTSLSIGFVLFLLFLFLRERLAYIFTTNDEVAKKVAELSPLLAFSILLNSVQPVLSGVAIGAGWQSIVAYVNIACYYLIGIPIGAVLGFLLHLQVKGVWIGMLFGTFVQTIVLVILTCKTDWEKQ</sequence>
<dbReference type="CDD" id="cd13132">
    <property type="entry name" value="MATE_eukaryotic"/>
    <property type="match status" value="2"/>
</dbReference>
<feature type="transmembrane region" description="Helical" evidence="6">
    <location>
        <begin position="198"/>
        <end position="217"/>
    </location>
</feature>
<feature type="transmembrane region" description="Helical" evidence="6">
    <location>
        <begin position="132"/>
        <end position="153"/>
    </location>
</feature>
<feature type="transmembrane region" description="Helical" evidence="6">
    <location>
        <begin position="619"/>
        <end position="640"/>
    </location>
</feature>
<gene>
    <name evidence="7" type="ORF">Prudu_018866</name>
</gene>
<evidence type="ECO:0000256" key="4">
    <source>
        <dbReference type="ARBA" id="ARBA00022989"/>
    </source>
</evidence>
<feature type="transmembrane region" description="Helical" evidence="6">
    <location>
        <begin position="865"/>
        <end position="888"/>
    </location>
</feature>
<protein>
    <recommendedName>
        <fullName evidence="6">Protein DETOXIFICATION</fullName>
    </recommendedName>
    <alternativeName>
        <fullName evidence="6">Multidrug and toxic compound extrusion protein</fullName>
    </alternativeName>
</protein>
<keyword evidence="5 6" id="KW-0472">Membrane</keyword>
<feature type="non-terminal residue" evidence="7">
    <location>
        <position position="996"/>
    </location>
</feature>
<evidence type="ECO:0000313" key="7">
    <source>
        <dbReference type="EMBL" id="BBH07055.1"/>
    </source>
</evidence>
<proteinExistence type="inferred from homology"/>
<feature type="transmembrane region" description="Helical" evidence="6">
    <location>
        <begin position="165"/>
        <end position="186"/>
    </location>
</feature>
<dbReference type="GO" id="GO:1990961">
    <property type="term" value="P:xenobiotic detoxification by transmembrane export across the plasma membrane"/>
    <property type="evidence" value="ECO:0007669"/>
    <property type="project" value="InterPro"/>
</dbReference>
<dbReference type="PANTHER" id="PTHR11206">
    <property type="entry name" value="MULTIDRUG RESISTANCE PROTEIN"/>
    <property type="match status" value="1"/>
</dbReference>
<dbReference type="Pfam" id="PF01554">
    <property type="entry name" value="MatE"/>
    <property type="match status" value="4"/>
</dbReference>
<evidence type="ECO:0000256" key="2">
    <source>
        <dbReference type="ARBA" id="ARBA00010199"/>
    </source>
</evidence>
<evidence type="ECO:0000256" key="1">
    <source>
        <dbReference type="ARBA" id="ARBA00004141"/>
    </source>
</evidence>
<name>A0A4Y1RSY7_PRUDU</name>
<feature type="transmembrane region" description="Helical" evidence="6">
    <location>
        <begin position="652"/>
        <end position="673"/>
    </location>
</feature>
<feature type="transmembrane region" description="Helical" evidence="6">
    <location>
        <begin position="455"/>
        <end position="476"/>
    </location>
</feature>
<comment type="similarity">
    <text evidence="2 6">Belongs to the multi antimicrobial extrusion (MATE) (TC 2.A.66.1) family.</text>
</comment>
<evidence type="ECO:0000256" key="6">
    <source>
        <dbReference type="RuleBase" id="RU004914"/>
    </source>
</evidence>
<accession>A0A4Y1RSY7</accession>
<dbReference type="InterPro" id="IPR002528">
    <property type="entry name" value="MATE_fam"/>
</dbReference>
<feature type="transmembrane region" description="Helical" evidence="6">
    <location>
        <begin position="352"/>
        <end position="375"/>
    </location>
</feature>
<feature type="transmembrane region" description="Helical" evidence="6">
    <location>
        <begin position="50"/>
        <end position="71"/>
    </location>
</feature>
<feature type="transmembrane region" description="Helical" evidence="6">
    <location>
        <begin position="969"/>
        <end position="987"/>
    </location>
</feature>
<feature type="transmembrane region" description="Helical" evidence="6">
    <location>
        <begin position="395"/>
        <end position="420"/>
    </location>
</feature>
<evidence type="ECO:0000256" key="5">
    <source>
        <dbReference type="ARBA" id="ARBA00023136"/>
    </source>
</evidence>
<organism evidence="7">
    <name type="scientific">Prunus dulcis</name>
    <name type="common">Almond</name>
    <name type="synonym">Amygdalus dulcis</name>
    <dbReference type="NCBI Taxonomy" id="3755"/>
    <lineage>
        <taxon>Eukaryota</taxon>
        <taxon>Viridiplantae</taxon>
        <taxon>Streptophyta</taxon>
        <taxon>Embryophyta</taxon>
        <taxon>Tracheophyta</taxon>
        <taxon>Spermatophyta</taxon>
        <taxon>Magnoliopsida</taxon>
        <taxon>eudicotyledons</taxon>
        <taxon>Gunneridae</taxon>
        <taxon>Pentapetalae</taxon>
        <taxon>rosids</taxon>
        <taxon>fabids</taxon>
        <taxon>Rosales</taxon>
        <taxon>Rosaceae</taxon>
        <taxon>Amygdaloideae</taxon>
        <taxon>Amygdaleae</taxon>
        <taxon>Prunus</taxon>
    </lineage>
</organism>
<keyword evidence="4 6" id="KW-1133">Transmembrane helix</keyword>
<feature type="transmembrane region" description="Helical" evidence="6">
    <location>
        <begin position="427"/>
        <end position="449"/>
    </location>
</feature>
<keyword evidence="3 6" id="KW-0812">Transmembrane</keyword>
<feature type="transmembrane region" description="Helical" evidence="6">
    <location>
        <begin position="685"/>
        <end position="704"/>
    </location>
</feature>
<reference evidence="7" key="1">
    <citation type="journal article" date="2019" name="Science">
        <title>Mutation of a bHLH transcription factor allowed almond domestication.</title>
        <authorList>
            <person name="Sanchez-Perez R."/>
            <person name="Pavan S."/>
            <person name="Mazzeo R."/>
            <person name="Moldovan C."/>
            <person name="Aiese Cigliano R."/>
            <person name="Del Cueto J."/>
            <person name="Ricciardi F."/>
            <person name="Lotti C."/>
            <person name="Ricciardi L."/>
            <person name="Dicenta F."/>
            <person name="Lopez-Marques R.L."/>
            <person name="Lindberg Moller B."/>
        </authorList>
    </citation>
    <scope>NUCLEOTIDE SEQUENCE</scope>
</reference>
<feature type="transmembrane region" description="Helical" evidence="6">
    <location>
        <begin position="83"/>
        <end position="111"/>
    </location>
</feature>
<feature type="transmembrane region" description="Helical" evidence="6">
    <location>
        <begin position="802"/>
        <end position="822"/>
    </location>
</feature>
<dbReference type="AlphaFoldDB" id="A0A4Y1RSY7"/>
<feature type="transmembrane region" description="Helical" evidence="6">
    <location>
        <begin position="834"/>
        <end position="853"/>
    </location>
</feature>
<dbReference type="GO" id="GO:0015297">
    <property type="term" value="F:antiporter activity"/>
    <property type="evidence" value="ECO:0007669"/>
    <property type="project" value="InterPro"/>
</dbReference>
<dbReference type="InterPro" id="IPR045069">
    <property type="entry name" value="MATE_euk"/>
</dbReference>
<feature type="transmembrane region" description="Helical" evidence="6">
    <location>
        <begin position="757"/>
        <end position="782"/>
    </location>
</feature>
<evidence type="ECO:0000256" key="3">
    <source>
        <dbReference type="ARBA" id="ARBA00022692"/>
    </source>
</evidence>
<feature type="transmembrane region" description="Helical" evidence="6">
    <location>
        <begin position="710"/>
        <end position="736"/>
    </location>
</feature>
<dbReference type="EMBL" id="AP019303">
    <property type="protein sequence ID" value="BBH07055.1"/>
    <property type="molecule type" value="Genomic_DNA"/>
</dbReference>
<dbReference type="GO" id="GO:0042910">
    <property type="term" value="F:xenobiotic transmembrane transporter activity"/>
    <property type="evidence" value="ECO:0007669"/>
    <property type="project" value="InterPro"/>
</dbReference>